<dbReference type="PANTHER" id="PTHR10366">
    <property type="entry name" value="NAD DEPENDENT EPIMERASE/DEHYDRATASE"/>
    <property type="match status" value="1"/>
</dbReference>
<comment type="caution">
    <text evidence="5">The sequence shown here is derived from an EMBL/GenBank/DDBJ whole genome shotgun (WGS) entry which is preliminary data.</text>
</comment>
<organism evidence="5 6">
    <name type="scientific">Hohenbuehelia grisea</name>
    <dbReference type="NCBI Taxonomy" id="104357"/>
    <lineage>
        <taxon>Eukaryota</taxon>
        <taxon>Fungi</taxon>
        <taxon>Dikarya</taxon>
        <taxon>Basidiomycota</taxon>
        <taxon>Agaricomycotina</taxon>
        <taxon>Agaricomycetes</taxon>
        <taxon>Agaricomycetidae</taxon>
        <taxon>Agaricales</taxon>
        <taxon>Pleurotineae</taxon>
        <taxon>Pleurotaceae</taxon>
        <taxon>Hohenbuehelia</taxon>
    </lineage>
</organism>
<sequence>MSTIPPNSKVLVSGVTGYIAAWVADSLLQKGYTVRGTVRSEEKGAQLAATFKERGFGSDKFEYVVVKDIAKNGAFDEAVKGVDAIEHVASPFHLKADDPQELIVPAVNGTVGILESALKYGPSVKRVVITSSCASVLRVDPKPIVFTEDDWNDQSIQVVEKDGRAAPNIAKYRASKTLAEKAAWEFVEKHKGEISWSLVAINPPFVFGPVIHPVADISSLNTSANDFIATVLTPDAGGKTDDALASQGSCWIDVRDLADAHRLALEKADAGGQRIIVSAEAYVWQDWLDAANSLSPPPDRPLPKGRPGAGKSAVHQIQYDTSKAQRILGLKYRTKEETLRDVLADLKVKGW</sequence>
<gene>
    <name evidence="5" type="ORF">HGRIS_011146</name>
</gene>
<dbReference type="Pfam" id="PF01370">
    <property type="entry name" value="Epimerase"/>
    <property type="match status" value="1"/>
</dbReference>
<accession>A0ABR3IZD5</accession>
<reference evidence="6" key="1">
    <citation type="submission" date="2024-06" db="EMBL/GenBank/DDBJ databases">
        <title>Multi-omics analyses provide insights into the biosynthesis of the anticancer antibiotic pleurotin in Hohenbuehelia grisea.</title>
        <authorList>
            <person name="Weaver J.A."/>
            <person name="Alberti F."/>
        </authorList>
    </citation>
    <scope>NUCLEOTIDE SEQUENCE [LARGE SCALE GENOMIC DNA]</scope>
    <source>
        <strain evidence="6">T-177</strain>
    </source>
</reference>
<dbReference type="Proteomes" id="UP001556367">
    <property type="component" value="Unassembled WGS sequence"/>
</dbReference>
<dbReference type="EMBL" id="JASNQZ010000014">
    <property type="protein sequence ID" value="KAL0948587.1"/>
    <property type="molecule type" value="Genomic_DNA"/>
</dbReference>
<dbReference type="InterPro" id="IPR001509">
    <property type="entry name" value="Epimerase_deHydtase"/>
</dbReference>
<dbReference type="PANTHER" id="PTHR10366:SF564">
    <property type="entry name" value="STEROL-4-ALPHA-CARBOXYLATE 3-DEHYDROGENASE, DECARBOXYLATING"/>
    <property type="match status" value="1"/>
</dbReference>
<evidence type="ECO:0000256" key="2">
    <source>
        <dbReference type="ARBA" id="ARBA00023445"/>
    </source>
</evidence>
<dbReference type="InterPro" id="IPR036291">
    <property type="entry name" value="NAD(P)-bd_dom_sf"/>
</dbReference>
<comment type="similarity">
    <text evidence="2">Belongs to the NAD(P)-dependent epimerase/dehydratase family. Dihydroflavonol-4-reductase subfamily.</text>
</comment>
<evidence type="ECO:0000313" key="6">
    <source>
        <dbReference type="Proteomes" id="UP001556367"/>
    </source>
</evidence>
<feature type="domain" description="NAD-dependent epimerase/dehydratase" evidence="4">
    <location>
        <begin position="10"/>
        <end position="273"/>
    </location>
</feature>
<name>A0ABR3IZD5_9AGAR</name>
<evidence type="ECO:0000256" key="3">
    <source>
        <dbReference type="SAM" id="MobiDB-lite"/>
    </source>
</evidence>
<evidence type="ECO:0000256" key="1">
    <source>
        <dbReference type="ARBA" id="ARBA00023002"/>
    </source>
</evidence>
<proteinExistence type="inferred from homology"/>
<keyword evidence="1" id="KW-0560">Oxidoreductase</keyword>
<evidence type="ECO:0000259" key="4">
    <source>
        <dbReference type="Pfam" id="PF01370"/>
    </source>
</evidence>
<keyword evidence="6" id="KW-1185">Reference proteome</keyword>
<dbReference type="InterPro" id="IPR050425">
    <property type="entry name" value="NAD(P)_dehydrat-like"/>
</dbReference>
<protein>
    <recommendedName>
        <fullName evidence="4">NAD-dependent epimerase/dehydratase domain-containing protein</fullName>
    </recommendedName>
</protein>
<dbReference type="Gene3D" id="3.40.50.720">
    <property type="entry name" value="NAD(P)-binding Rossmann-like Domain"/>
    <property type="match status" value="1"/>
</dbReference>
<evidence type="ECO:0000313" key="5">
    <source>
        <dbReference type="EMBL" id="KAL0948587.1"/>
    </source>
</evidence>
<dbReference type="SUPFAM" id="SSF51735">
    <property type="entry name" value="NAD(P)-binding Rossmann-fold domains"/>
    <property type="match status" value="1"/>
</dbReference>
<feature type="region of interest" description="Disordered" evidence="3">
    <location>
        <begin position="294"/>
        <end position="315"/>
    </location>
</feature>
<dbReference type="CDD" id="cd05227">
    <property type="entry name" value="AR_SDR_e"/>
    <property type="match status" value="1"/>
</dbReference>